<dbReference type="Gene3D" id="3.40.50.150">
    <property type="entry name" value="Vaccinia Virus protein VP39"/>
    <property type="match status" value="1"/>
</dbReference>
<dbReference type="InterPro" id="IPR021867">
    <property type="entry name" value="Bmt2/SAMTOR"/>
</dbReference>
<feature type="compositionally biased region" description="Basic and acidic residues" evidence="5">
    <location>
        <begin position="484"/>
        <end position="494"/>
    </location>
</feature>
<dbReference type="SUPFAM" id="SSF53335">
    <property type="entry name" value="S-adenosyl-L-methionine-dependent methyltransferases"/>
    <property type="match status" value="1"/>
</dbReference>
<dbReference type="InterPro" id="IPR029063">
    <property type="entry name" value="SAM-dependent_MTases_sf"/>
</dbReference>
<dbReference type="PANTHER" id="PTHR21008">
    <property type="entry name" value="S-ADENOSYLMETHIONINE SENSOR UPSTREAM OF MTORC1-RELATED"/>
    <property type="match status" value="1"/>
</dbReference>
<feature type="region of interest" description="Disordered" evidence="5">
    <location>
        <begin position="447"/>
        <end position="499"/>
    </location>
</feature>
<name>A0A9J6GML3_HAELO</name>
<evidence type="ECO:0000256" key="5">
    <source>
        <dbReference type="SAM" id="MobiDB-lite"/>
    </source>
</evidence>
<reference evidence="6 7" key="1">
    <citation type="journal article" date="2020" name="Cell">
        <title>Large-Scale Comparative Analyses of Tick Genomes Elucidate Their Genetic Diversity and Vector Capacities.</title>
        <authorList>
            <consortium name="Tick Genome and Microbiome Consortium (TIGMIC)"/>
            <person name="Jia N."/>
            <person name="Wang J."/>
            <person name="Shi W."/>
            <person name="Du L."/>
            <person name="Sun Y."/>
            <person name="Zhan W."/>
            <person name="Jiang J.F."/>
            <person name="Wang Q."/>
            <person name="Zhang B."/>
            <person name="Ji P."/>
            <person name="Bell-Sakyi L."/>
            <person name="Cui X.M."/>
            <person name="Yuan T.T."/>
            <person name="Jiang B.G."/>
            <person name="Yang W.F."/>
            <person name="Lam T.T."/>
            <person name="Chang Q.C."/>
            <person name="Ding S.J."/>
            <person name="Wang X.J."/>
            <person name="Zhu J.G."/>
            <person name="Ruan X.D."/>
            <person name="Zhao L."/>
            <person name="Wei J.T."/>
            <person name="Ye R.Z."/>
            <person name="Que T.C."/>
            <person name="Du C.H."/>
            <person name="Zhou Y.H."/>
            <person name="Cheng J.X."/>
            <person name="Dai P.F."/>
            <person name="Guo W.B."/>
            <person name="Han X.H."/>
            <person name="Huang E.J."/>
            <person name="Li L.F."/>
            <person name="Wei W."/>
            <person name="Gao Y.C."/>
            <person name="Liu J.Z."/>
            <person name="Shao H.Z."/>
            <person name="Wang X."/>
            <person name="Wang C.C."/>
            <person name="Yang T.C."/>
            <person name="Huo Q.B."/>
            <person name="Li W."/>
            <person name="Chen H.Y."/>
            <person name="Chen S.E."/>
            <person name="Zhou L.G."/>
            <person name="Ni X.B."/>
            <person name="Tian J.H."/>
            <person name="Sheng Y."/>
            <person name="Liu T."/>
            <person name="Pan Y.S."/>
            <person name="Xia L.Y."/>
            <person name="Li J."/>
            <person name="Zhao F."/>
            <person name="Cao W.C."/>
        </authorList>
    </citation>
    <scope>NUCLEOTIDE SEQUENCE [LARGE SCALE GENOMIC DNA]</scope>
    <source>
        <strain evidence="6">HaeL-2018</strain>
    </source>
</reference>
<evidence type="ECO:0000256" key="3">
    <source>
        <dbReference type="ARBA" id="ARBA00022691"/>
    </source>
</evidence>
<dbReference type="PANTHER" id="PTHR21008:SF0">
    <property type="entry name" value="S-ADENOSYLMETHIONINE SENSOR UPSTREAM OF MTORC1"/>
    <property type="match status" value="1"/>
</dbReference>
<keyword evidence="7" id="KW-1185">Reference proteome</keyword>
<evidence type="ECO:0000313" key="6">
    <source>
        <dbReference type="EMBL" id="KAH9379718.1"/>
    </source>
</evidence>
<evidence type="ECO:0000256" key="4">
    <source>
        <dbReference type="SAM" id="Coils"/>
    </source>
</evidence>
<feature type="compositionally biased region" description="Basic and acidic residues" evidence="5">
    <location>
        <begin position="452"/>
        <end position="468"/>
    </location>
</feature>
<dbReference type="AlphaFoldDB" id="A0A9J6GML3"/>
<keyword evidence="2" id="KW-0808">Transferase</keyword>
<dbReference type="EMBL" id="JABSTR010000010">
    <property type="protein sequence ID" value="KAH9379718.1"/>
    <property type="molecule type" value="Genomic_DNA"/>
</dbReference>
<gene>
    <name evidence="6" type="ORF">HPB48_009125</name>
</gene>
<comment type="caution">
    <text evidence="6">The sequence shown here is derived from an EMBL/GenBank/DDBJ whole genome shotgun (WGS) entry which is preliminary data.</text>
</comment>
<feature type="coiled-coil region" evidence="4">
    <location>
        <begin position="377"/>
        <end position="411"/>
    </location>
</feature>
<sequence length="515" mass="57910">MTREDQQELVAVIRGVHEKLRLDYQTSKFSYVTNLKPEIVPFTKGAQTNYPDPLSSHSALQDVVECDFLKLRVLPRAHRGSSDRTPRTTPLEALQEGSFEAVVFCLVLEYLPSCVQRWSFCRKAAALLRPNGLLFIVTPDSKHQQRNAAMIASWRKALEHIGLLRIRYEKRQHLHCMAFRKEVQQTMDFGADDSRAADDVLKAGLQEDTTVCIDGAKQVEPPCDSRLNASREVLSKSYGAACIRNSKRDADGRVADDILGHGPEARPNARREVFRHSTVADDSCKAELERDEVRMDGTKQVESSFCNARTDASTEVLGKSRVNSEQAAVWVVRDAKTVCTKVHAISQTEFERVADAKKAPFECRPCERARQGFEHLEKQLNARVKELEGYLREEREARGALEARVTELDKAGQAKTAQLVRTMAELAKRRERQAQLEKRVEELVTPAVGDDVSARHQHDERHAGKKAEPQGATDAARKSGVRQRRADSGRKESTEAFAGKWWDRQPGSFAAVVNQ</sequence>
<keyword evidence="1" id="KW-0489">Methyltransferase</keyword>
<dbReference type="GO" id="GO:0008168">
    <property type="term" value="F:methyltransferase activity"/>
    <property type="evidence" value="ECO:0007669"/>
    <property type="project" value="UniProtKB-KW"/>
</dbReference>
<evidence type="ECO:0000256" key="2">
    <source>
        <dbReference type="ARBA" id="ARBA00022679"/>
    </source>
</evidence>
<dbReference type="GO" id="GO:1904262">
    <property type="term" value="P:negative regulation of TORC1 signaling"/>
    <property type="evidence" value="ECO:0007669"/>
    <property type="project" value="TreeGrafter"/>
</dbReference>
<protein>
    <recommendedName>
        <fullName evidence="8">S-adenosylmethionine sensor upstream of mTORC1</fullName>
    </recommendedName>
</protein>
<dbReference type="VEuPathDB" id="VectorBase:HLOH_043313"/>
<dbReference type="Proteomes" id="UP000821853">
    <property type="component" value="Chromosome 8"/>
</dbReference>
<accession>A0A9J6GML3</accession>
<organism evidence="6 7">
    <name type="scientific">Haemaphysalis longicornis</name>
    <name type="common">Bush tick</name>
    <dbReference type="NCBI Taxonomy" id="44386"/>
    <lineage>
        <taxon>Eukaryota</taxon>
        <taxon>Metazoa</taxon>
        <taxon>Ecdysozoa</taxon>
        <taxon>Arthropoda</taxon>
        <taxon>Chelicerata</taxon>
        <taxon>Arachnida</taxon>
        <taxon>Acari</taxon>
        <taxon>Parasitiformes</taxon>
        <taxon>Ixodida</taxon>
        <taxon>Ixodoidea</taxon>
        <taxon>Ixodidae</taxon>
        <taxon>Haemaphysalinae</taxon>
        <taxon>Haemaphysalis</taxon>
    </lineage>
</organism>
<evidence type="ECO:0000256" key="1">
    <source>
        <dbReference type="ARBA" id="ARBA00022603"/>
    </source>
</evidence>
<keyword evidence="3" id="KW-0949">S-adenosyl-L-methionine</keyword>
<proteinExistence type="predicted"/>
<keyword evidence="4" id="KW-0175">Coiled coil</keyword>
<dbReference type="GO" id="GO:0032259">
    <property type="term" value="P:methylation"/>
    <property type="evidence" value="ECO:0007669"/>
    <property type="project" value="UniProtKB-KW"/>
</dbReference>
<evidence type="ECO:0008006" key="8">
    <source>
        <dbReference type="Google" id="ProtNLM"/>
    </source>
</evidence>
<dbReference type="OrthoDB" id="6536486at2759"/>
<evidence type="ECO:0000313" key="7">
    <source>
        <dbReference type="Proteomes" id="UP000821853"/>
    </source>
</evidence>